<keyword evidence="3" id="KW-1185">Reference proteome</keyword>
<name>A0A839EM74_9HYPH</name>
<comment type="caution">
    <text evidence="2">The sequence shown here is derived from an EMBL/GenBank/DDBJ whole genome shotgun (WGS) entry which is preliminary data.</text>
</comment>
<dbReference type="Gene3D" id="3.40.630.30">
    <property type="match status" value="1"/>
</dbReference>
<dbReference type="EMBL" id="JACGXN010000001">
    <property type="protein sequence ID" value="MBA8877587.1"/>
    <property type="molecule type" value="Genomic_DNA"/>
</dbReference>
<evidence type="ECO:0000313" key="2">
    <source>
        <dbReference type="EMBL" id="MBA8877587.1"/>
    </source>
</evidence>
<sequence>MNSTTPIVETERLVLRAHRLEDFEALHTVWTHPTVYEFISGKPSTREASWGRLLKYAGLWALNGYGFWAVEDKATGQYVGDLGFANFLRDIEPPFGDTPEMGWVLAPEIHGKGYASEALAAAAAWGDGFFKQHRALCIISPENIASVRVAEKTGFARIGEVEYTGEKVLLLERKFRR</sequence>
<gene>
    <name evidence="2" type="ORF">FHW16_001269</name>
</gene>
<organism evidence="2 3">
    <name type="scientific">Phyllobacterium myrsinacearum</name>
    <dbReference type="NCBI Taxonomy" id="28101"/>
    <lineage>
        <taxon>Bacteria</taxon>
        <taxon>Pseudomonadati</taxon>
        <taxon>Pseudomonadota</taxon>
        <taxon>Alphaproteobacteria</taxon>
        <taxon>Hyphomicrobiales</taxon>
        <taxon>Phyllobacteriaceae</taxon>
        <taxon>Phyllobacterium</taxon>
    </lineage>
</organism>
<dbReference type="Proteomes" id="UP000549052">
    <property type="component" value="Unassembled WGS sequence"/>
</dbReference>
<protein>
    <submittedName>
        <fullName evidence="2">RimJ/RimL family protein N-acetyltransferase</fullName>
    </submittedName>
</protein>
<dbReference type="RefSeq" id="WP_182548239.1">
    <property type="nucleotide sequence ID" value="NZ_JACGXN010000001.1"/>
</dbReference>
<dbReference type="AlphaFoldDB" id="A0A839EM74"/>
<evidence type="ECO:0000313" key="3">
    <source>
        <dbReference type="Proteomes" id="UP000549052"/>
    </source>
</evidence>
<keyword evidence="2" id="KW-0808">Transferase</keyword>
<dbReference type="Pfam" id="PF13302">
    <property type="entry name" value="Acetyltransf_3"/>
    <property type="match status" value="1"/>
</dbReference>
<dbReference type="SUPFAM" id="SSF55729">
    <property type="entry name" value="Acyl-CoA N-acyltransferases (Nat)"/>
    <property type="match status" value="1"/>
</dbReference>
<dbReference type="InterPro" id="IPR000182">
    <property type="entry name" value="GNAT_dom"/>
</dbReference>
<dbReference type="PANTHER" id="PTHR43792">
    <property type="entry name" value="GNAT FAMILY, PUTATIVE (AFU_ORTHOLOGUE AFUA_3G00765)-RELATED-RELATED"/>
    <property type="match status" value="1"/>
</dbReference>
<dbReference type="GO" id="GO:0016747">
    <property type="term" value="F:acyltransferase activity, transferring groups other than amino-acyl groups"/>
    <property type="evidence" value="ECO:0007669"/>
    <property type="project" value="InterPro"/>
</dbReference>
<dbReference type="PANTHER" id="PTHR43792:SF16">
    <property type="entry name" value="N-ACETYLTRANSFERASE DOMAIN-CONTAINING PROTEIN"/>
    <property type="match status" value="1"/>
</dbReference>
<proteinExistence type="predicted"/>
<dbReference type="InterPro" id="IPR016181">
    <property type="entry name" value="Acyl_CoA_acyltransferase"/>
</dbReference>
<feature type="domain" description="N-acetyltransferase" evidence="1">
    <location>
        <begin position="13"/>
        <end position="176"/>
    </location>
</feature>
<accession>A0A839EM74</accession>
<evidence type="ECO:0000259" key="1">
    <source>
        <dbReference type="PROSITE" id="PS51186"/>
    </source>
</evidence>
<reference evidence="2 3" key="1">
    <citation type="submission" date="2020-07" db="EMBL/GenBank/DDBJ databases">
        <title>Genomic Encyclopedia of Type Strains, Phase IV (KMG-V): Genome sequencing to study the core and pangenomes of soil and plant-associated prokaryotes.</title>
        <authorList>
            <person name="Whitman W."/>
        </authorList>
    </citation>
    <scope>NUCLEOTIDE SEQUENCE [LARGE SCALE GENOMIC DNA]</scope>
    <source>
        <strain evidence="2 3">AN3</strain>
    </source>
</reference>
<dbReference type="PROSITE" id="PS51186">
    <property type="entry name" value="GNAT"/>
    <property type="match status" value="1"/>
</dbReference>
<dbReference type="InterPro" id="IPR051531">
    <property type="entry name" value="N-acetyltransferase"/>
</dbReference>